<dbReference type="AlphaFoldDB" id="A0A1I7BNV9"/>
<evidence type="ECO:0000313" key="3">
    <source>
        <dbReference type="EMBL" id="SFT88890.1"/>
    </source>
</evidence>
<protein>
    <recommendedName>
        <fullName evidence="5">TadE-like protein</fullName>
    </recommendedName>
</protein>
<evidence type="ECO:0008006" key="5">
    <source>
        <dbReference type="Google" id="ProtNLM"/>
    </source>
</evidence>
<name>A0A1I7BNV9_9ACTN</name>
<gene>
    <name evidence="3" type="ORF">SAMN04487904_11241</name>
</gene>
<feature type="region of interest" description="Disordered" evidence="1">
    <location>
        <begin position="130"/>
        <end position="151"/>
    </location>
</feature>
<feature type="compositionally biased region" description="Gly residues" evidence="1">
    <location>
        <begin position="1"/>
        <end position="11"/>
    </location>
</feature>
<dbReference type="InterPro" id="IPR049790">
    <property type="entry name" value="Rv3655c/TadE"/>
</dbReference>
<keyword evidence="2" id="KW-0812">Transmembrane</keyword>
<dbReference type="STRING" id="995060.SAMN04487904_11241"/>
<keyword evidence="2" id="KW-0472">Membrane</keyword>
<accession>A0A1I7BNV9</accession>
<reference evidence="4" key="1">
    <citation type="submission" date="2016-10" db="EMBL/GenBank/DDBJ databases">
        <authorList>
            <person name="Varghese N."/>
            <person name="Submissions S."/>
        </authorList>
    </citation>
    <scope>NUCLEOTIDE SEQUENCE [LARGE SCALE GENOMIC DNA]</scope>
    <source>
        <strain evidence="4">DSM 45501</strain>
    </source>
</reference>
<keyword evidence="2" id="KW-1133">Transmembrane helix</keyword>
<dbReference type="Proteomes" id="UP000199165">
    <property type="component" value="Unassembled WGS sequence"/>
</dbReference>
<proteinExistence type="predicted"/>
<dbReference type="NCBIfam" id="NF041390">
    <property type="entry name" value="TadE_Rv3655c"/>
    <property type="match status" value="1"/>
</dbReference>
<sequence length="151" mass="15294">MTGGASGGAVRAGGDTDPEPDPDSGSVTVEAALGICSVVAVFLLVLGAITAVFLQLRCTDAAVEAARLRARGDVVRAERAVERVAPDNAWHHTTVTNGYVMVTVGVRPLGEILPLRLRARAHAALEPGVAGADIPETGQRDVPGGTPGAPG</sequence>
<evidence type="ECO:0000256" key="1">
    <source>
        <dbReference type="SAM" id="MobiDB-lite"/>
    </source>
</evidence>
<organism evidence="3 4">
    <name type="scientific">Actinopolyspora righensis</name>
    <dbReference type="NCBI Taxonomy" id="995060"/>
    <lineage>
        <taxon>Bacteria</taxon>
        <taxon>Bacillati</taxon>
        <taxon>Actinomycetota</taxon>
        <taxon>Actinomycetes</taxon>
        <taxon>Actinopolysporales</taxon>
        <taxon>Actinopolysporaceae</taxon>
        <taxon>Actinopolyspora</taxon>
        <taxon>Actinopolyspora alba group</taxon>
    </lineage>
</organism>
<dbReference type="RefSeq" id="WP_217643589.1">
    <property type="nucleotide sequence ID" value="NZ_FPAT01000012.1"/>
</dbReference>
<keyword evidence="4" id="KW-1185">Reference proteome</keyword>
<evidence type="ECO:0000256" key="2">
    <source>
        <dbReference type="SAM" id="Phobius"/>
    </source>
</evidence>
<feature type="transmembrane region" description="Helical" evidence="2">
    <location>
        <begin position="31"/>
        <end position="54"/>
    </location>
</feature>
<dbReference type="EMBL" id="FPAT01000012">
    <property type="protein sequence ID" value="SFT88890.1"/>
    <property type="molecule type" value="Genomic_DNA"/>
</dbReference>
<evidence type="ECO:0000313" key="4">
    <source>
        <dbReference type="Proteomes" id="UP000199165"/>
    </source>
</evidence>
<feature type="region of interest" description="Disordered" evidence="1">
    <location>
        <begin position="1"/>
        <end position="25"/>
    </location>
</feature>